<dbReference type="SUPFAM" id="SSF48452">
    <property type="entry name" value="TPR-like"/>
    <property type="match status" value="1"/>
</dbReference>
<feature type="repeat" description="TPR" evidence="1">
    <location>
        <begin position="194"/>
        <end position="227"/>
    </location>
</feature>
<accession>A0ABR7QFE3</accession>
<keyword evidence="1" id="KW-0802">TPR repeat</keyword>
<dbReference type="SMART" id="SM00028">
    <property type="entry name" value="TPR"/>
    <property type="match status" value="3"/>
</dbReference>
<dbReference type="InterPro" id="IPR011990">
    <property type="entry name" value="TPR-like_helical_dom_sf"/>
</dbReference>
<dbReference type="PROSITE" id="PS50005">
    <property type="entry name" value="TPR"/>
    <property type="match status" value="2"/>
</dbReference>
<keyword evidence="5" id="KW-1185">Reference proteome</keyword>
<feature type="transmembrane region" description="Helical" evidence="2">
    <location>
        <begin position="424"/>
        <end position="444"/>
    </location>
</feature>
<keyword evidence="3" id="KW-0732">Signal</keyword>
<keyword evidence="2" id="KW-0472">Membrane</keyword>
<dbReference type="PANTHER" id="PTHR10098">
    <property type="entry name" value="RAPSYN-RELATED"/>
    <property type="match status" value="1"/>
</dbReference>
<keyword evidence="2" id="KW-1133">Transmembrane helix</keyword>
<comment type="caution">
    <text evidence="4">The sequence shown here is derived from an EMBL/GenBank/DDBJ whole genome shotgun (WGS) entry which is preliminary data.</text>
</comment>
<dbReference type="Pfam" id="PF13424">
    <property type="entry name" value="TPR_12"/>
    <property type="match status" value="1"/>
</dbReference>
<dbReference type="PANTHER" id="PTHR10098:SF108">
    <property type="entry name" value="TETRATRICOPEPTIDE REPEAT PROTEIN 28"/>
    <property type="match status" value="1"/>
</dbReference>
<dbReference type="Gene3D" id="1.25.40.10">
    <property type="entry name" value="Tetratricopeptide repeat domain"/>
    <property type="match status" value="1"/>
</dbReference>
<sequence>MNNFRIILSLVLIFLSLSIYAQSNISNIDDSYNTIISLLEKIDNKSISDSIRYNLSKEAYSLTKKLQNDSLKNRVLQQCVLFSYRNEDWKQFNVFRAEHLPIARSLSDSLAIAKNFDYGAYYHKVITNNLDSVYKYYYSSYKIYDALKDSLGAGKMKLNIAIVKKNVHDYKGSETASVDALKYLVPIKAERRIASVYNNLGIIFNQYKNWNKALEYHQKSAEIRERFDKRIYYLHSLNNIGKVYKDSGDYAKAEEYFKEILSNDSIISQAKHVWFKAVVIDNLAHARFKENPQLEVLPDFMEALKIREDKKAFSGMVISYIHLAEYHKEKENFIKARDYAEKAGQLAHDTHNYRDYLKSQELLLHLYDEVKYKKLLDRYIFVRDSLDKVDRIQENRFAIVEFEVDAKDKQITSLKVTTKKGKRYIAVLAISMVSLTIFLIFLIIRKVKQGKNLKESKSELKKTEHQLLEQTQEQATSNDDNLFQYHQHLSDTYNISKKLLEYWVLKANRFTNQQIADRLKITLGATKKRNALLLHKIFEIEGKQDVDKYFLVNLYAKKLREFKNRI</sequence>
<protein>
    <submittedName>
        <fullName evidence="4">Tetratricopeptide repeat protein</fullName>
    </submittedName>
</protein>
<dbReference type="RefSeq" id="WP_187564328.1">
    <property type="nucleotide sequence ID" value="NZ_JACGWS010000018.1"/>
</dbReference>
<name>A0ABR7QFE3_9FLAO</name>
<feature type="chain" id="PRO_5046934320" evidence="3">
    <location>
        <begin position="22"/>
        <end position="566"/>
    </location>
</feature>
<feature type="signal peptide" evidence="3">
    <location>
        <begin position="1"/>
        <end position="21"/>
    </location>
</feature>
<dbReference type="EMBL" id="JACGWS010000018">
    <property type="protein sequence ID" value="MBC8757285.1"/>
    <property type="molecule type" value="Genomic_DNA"/>
</dbReference>
<proteinExistence type="predicted"/>
<evidence type="ECO:0000313" key="4">
    <source>
        <dbReference type="EMBL" id="MBC8757285.1"/>
    </source>
</evidence>
<evidence type="ECO:0000313" key="5">
    <source>
        <dbReference type="Proteomes" id="UP000619238"/>
    </source>
</evidence>
<gene>
    <name evidence="4" type="ORF">H2O64_21625</name>
</gene>
<organism evidence="4 5">
    <name type="scientific">Kordia aestuariivivens</name>
    <dbReference type="NCBI Taxonomy" id="2759037"/>
    <lineage>
        <taxon>Bacteria</taxon>
        <taxon>Pseudomonadati</taxon>
        <taxon>Bacteroidota</taxon>
        <taxon>Flavobacteriia</taxon>
        <taxon>Flavobacteriales</taxon>
        <taxon>Flavobacteriaceae</taxon>
        <taxon>Kordia</taxon>
    </lineage>
</organism>
<evidence type="ECO:0000256" key="3">
    <source>
        <dbReference type="SAM" id="SignalP"/>
    </source>
</evidence>
<feature type="repeat" description="TPR" evidence="1">
    <location>
        <begin position="234"/>
        <end position="267"/>
    </location>
</feature>
<dbReference type="Proteomes" id="UP000619238">
    <property type="component" value="Unassembled WGS sequence"/>
</dbReference>
<evidence type="ECO:0000256" key="2">
    <source>
        <dbReference type="SAM" id="Phobius"/>
    </source>
</evidence>
<keyword evidence="2" id="KW-0812">Transmembrane</keyword>
<evidence type="ECO:0000256" key="1">
    <source>
        <dbReference type="PROSITE-ProRule" id="PRU00339"/>
    </source>
</evidence>
<reference evidence="4 5" key="1">
    <citation type="submission" date="2020-07" db="EMBL/GenBank/DDBJ databases">
        <title>Description of Kordia aestuariivivens sp. nov., isolated from a tidal flat.</title>
        <authorList>
            <person name="Park S."/>
            <person name="Yoon J.-H."/>
        </authorList>
    </citation>
    <scope>NUCLEOTIDE SEQUENCE [LARGE SCALE GENOMIC DNA]</scope>
    <source>
        <strain evidence="4 5">YSTF-M3</strain>
    </source>
</reference>
<dbReference type="InterPro" id="IPR019734">
    <property type="entry name" value="TPR_rpt"/>
</dbReference>